<accession>A0AAD5D169</accession>
<gene>
    <name evidence="1" type="ORF">M8C21_027797</name>
</gene>
<name>A0AAD5D169_AMBAR</name>
<proteinExistence type="predicted"/>
<sequence length="195" mass="22283">MNGFDTGNHNASSRRWARLEVIFLFLMHQYQMLPLDDGLDWSLHRMGFDVRSTDAIVVIGGGRGCLSIYDIECCHYVSLRPIRTSTLHDTIMLPSAAIQVITNNTSDKLLRVRPPHPSLRWKRVVSAGLQSTEWAEMLKLLHEQKVVNSDDGWKWVSGELAVEFSVKTVRQALMSNTEEDPMVPHLWWSRIATPK</sequence>
<evidence type="ECO:0000313" key="1">
    <source>
        <dbReference type="EMBL" id="KAI7751185.1"/>
    </source>
</evidence>
<comment type="caution">
    <text evidence="1">The sequence shown here is derived from an EMBL/GenBank/DDBJ whole genome shotgun (WGS) entry which is preliminary data.</text>
</comment>
<evidence type="ECO:0000313" key="2">
    <source>
        <dbReference type="Proteomes" id="UP001206925"/>
    </source>
</evidence>
<keyword evidence="2" id="KW-1185">Reference proteome</keyword>
<dbReference type="Proteomes" id="UP001206925">
    <property type="component" value="Unassembled WGS sequence"/>
</dbReference>
<organism evidence="1 2">
    <name type="scientific">Ambrosia artemisiifolia</name>
    <name type="common">Common ragweed</name>
    <dbReference type="NCBI Taxonomy" id="4212"/>
    <lineage>
        <taxon>Eukaryota</taxon>
        <taxon>Viridiplantae</taxon>
        <taxon>Streptophyta</taxon>
        <taxon>Embryophyta</taxon>
        <taxon>Tracheophyta</taxon>
        <taxon>Spermatophyta</taxon>
        <taxon>Magnoliopsida</taxon>
        <taxon>eudicotyledons</taxon>
        <taxon>Gunneridae</taxon>
        <taxon>Pentapetalae</taxon>
        <taxon>asterids</taxon>
        <taxon>campanulids</taxon>
        <taxon>Asterales</taxon>
        <taxon>Asteraceae</taxon>
        <taxon>Asteroideae</taxon>
        <taxon>Heliantheae alliance</taxon>
        <taxon>Heliantheae</taxon>
        <taxon>Ambrosia</taxon>
    </lineage>
</organism>
<reference evidence="1" key="1">
    <citation type="submission" date="2022-06" db="EMBL/GenBank/DDBJ databases">
        <title>Uncovering the hologenomic basis of an extraordinary plant invasion.</title>
        <authorList>
            <person name="Bieker V.C."/>
            <person name="Martin M.D."/>
            <person name="Gilbert T."/>
            <person name="Hodgins K."/>
            <person name="Battlay P."/>
            <person name="Petersen B."/>
            <person name="Wilson J."/>
        </authorList>
    </citation>
    <scope>NUCLEOTIDE SEQUENCE</scope>
    <source>
        <strain evidence="1">AA19_3_7</strain>
        <tissue evidence="1">Leaf</tissue>
    </source>
</reference>
<dbReference type="AlphaFoldDB" id="A0AAD5D169"/>
<protein>
    <submittedName>
        <fullName evidence="1">Uncharacterized protein</fullName>
    </submittedName>
</protein>
<dbReference type="EMBL" id="JAMZMK010005955">
    <property type="protein sequence ID" value="KAI7751185.1"/>
    <property type="molecule type" value="Genomic_DNA"/>
</dbReference>
<feature type="non-terminal residue" evidence="1">
    <location>
        <position position="1"/>
    </location>
</feature>